<dbReference type="Gene3D" id="3.30.450.70">
    <property type="match status" value="1"/>
</dbReference>
<dbReference type="Pfam" id="PF04099">
    <property type="entry name" value="Sybindin"/>
    <property type="match status" value="1"/>
</dbReference>
<reference evidence="7 8" key="2">
    <citation type="submission" date="2018-08" db="EMBL/GenBank/DDBJ databases">
        <authorList>
            <person name="Laetsch R D."/>
            <person name="Stevens L."/>
            <person name="Kumar S."/>
            <person name="Blaxter L. M."/>
        </authorList>
    </citation>
    <scope>NUCLEOTIDE SEQUENCE [LARGE SCALE GENOMIC DNA]</scope>
</reference>
<evidence type="ECO:0000256" key="1">
    <source>
        <dbReference type="ARBA" id="ARBA00022448"/>
    </source>
</evidence>
<gene>
    <name evidence="7" type="ORF">NOO_LOCUS8737</name>
</gene>
<dbReference type="PANTHER" id="PTHR23249:SF16">
    <property type="entry name" value="TRAFFICKING PROTEIN PARTICLE COMPLEX SUBUNIT 1"/>
    <property type="match status" value="1"/>
</dbReference>
<comment type="subunit">
    <text evidence="6">Part of the multisubunit transport protein particle (TRAPP) complex.</text>
</comment>
<evidence type="ECO:0000313" key="7">
    <source>
        <dbReference type="EMBL" id="VDM91617.1"/>
    </source>
</evidence>
<dbReference type="GO" id="GO:0005783">
    <property type="term" value="C:endoplasmic reticulum"/>
    <property type="evidence" value="ECO:0007669"/>
    <property type="project" value="UniProtKB-SubCell"/>
</dbReference>
<proteinExistence type="inferred from homology"/>
<dbReference type="InterPro" id="IPR011012">
    <property type="entry name" value="Longin-like_dom_sf"/>
</dbReference>
<dbReference type="SUPFAM" id="SSF64356">
    <property type="entry name" value="SNARE-like"/>
    <property type="match status" value="1"/>
</dbReference>
<keyword evidence="2 6" id="KW-0256">Endoplasmic reticulum</keyword>
<dbReference type="SMART" id="SM01399">
    <property type="entry name" value="Sybindin"/>
    <property type="match status" value="1"/>
</dbReference>
<sequence length="169" mass="19464">MSAYPKFPEMLDVNKNFLSLRLRFSGRTGKMAIFNFYLFNRDGTCVLYKEWKREKKAMMSMEQELKLMYGMLLSLRSFALKLSTAAGIQQVNSFETSQYKLNYLETPTGLKMVLNTDPNASGIPELMRSIYQAYVDGVIKNVLIESNAQSSNELFSNRLEQLIQKHPAF</sequence>
<dbReference type="PANTHER" id="PTHR23249">
    <property type="entry name" value="TRAFFICKING PROTEIN PARTICLE COMPLEX SUBUNIT"/>
    <property type="match status" value="1"/>
</dbReference>
<keyword evidence="1 6" id="KW-0813">Transport</keyword>
<protein>
    <recommendedName>
        <fullName evidence="6">Trafficking protein particle complex subunit</fullName>
    </recommendedName>
</protein>
<evidence type="ECO:0000313" key="9">
    <source>
        <dbReference type="WBParaSite" id="nOo.2.0.1.t08737-RA"/>
    </source>
</evidence>
<dbReference type="CDD" id="cd14855">
    <property type="entry name" value="TRAPPC1_MUM2"/>
    <property type="match status" value="1"/>
</dbReference>
<evidence type="ECO:0000256" key="3">
    <source>
        <dbReference type="ARBA" id="ARBA00022892"/>
    </source>
</evidence>
<accession>A0A182EKU8</accession>
<dbReference type="STRING" id="42157.A0A182EKU8"/>
<comment type="subcellular location">
    <subcellularLocation>
        <location evidence="6">Endoplasmic reticulum</location>
    </subcellularLocation>
    <subcellularLocation>
        <location evidence="6">Golgi apparatus</location>
        <location evidence="6">cis-Golgi network</location>
    </subcellularLocation>
</comment>
<evidence type="ECO:0000256" key="4">
    <source>
        <dbReference type="ARBA" id="ARBA00023034"/>
    </source>
</evidence>
<reference evidence="9" key="1">
    <citation type="submission" date="2016-06" db="UniProtKB">
        <authorList>
            <consortium name="WormBaseParasite"/>
        </authorList>
    </citation>
    <scope>IDENTIFICATION</scope>
</reference>
<dbReference type="Proteomes" id="UP000271087">
    <property type="component" value="Unassembled WGS sequence"/>
</dbReference>
<dbReference type="AlphaFoldDB" id="A0A182EKU8"/>
<keyword evidence="4 6" id="KW-0333">Golgi apparatus</keyword>
<evidence type="ECO:0000256" key="5">
    <source>
        <dbReference type="ARBA" id="ARBA00038167"/>
    </source>
</evidence>
<comment type="similarity">
    <text evidence="5">Belongs to the TRAPP small subunits family. BET5 subfamily.</text>
</comment>
<evidence type="ECO:0000256" key="6">
    <source>
        <dbReference type="RuleBase" id="RU366065"/>
    </source>
</evidence>
<dbReference type="OrthoDB" id="246406at2759"/>
<organism evidence="9">
    <name type="scientific">Onchocerca ochengi</name>
    <name type="common">Filarial nematode worm</name>
    <dbReference type="NCBI Taxonomy" id="42157"/>
    <lineage>
        <taxon>Eukaryota</taxon>
        <taxon>Metazoa</taxon>
        <taxon>Ecdysozoa</taxon>
        <taxon>Nematoda</taxon>
        <taxon>Chromadorea</taxon>
        <taxon>Rhabditida</taxon>
        <taxon>Spirurina</taxon>
        <taxon>Spiruromorpha</taxon>
        <taxon>Filarioidea</taxon>
        <taxon>Onchocercidae</taxon>
        <taxon>Onchocerca</taxon>
    </lineage>
</organism>
<evidence type="ECO:0000313" key="8">
    <source>
        <dbReference type="Proteomes" id="UP000271087"/>
    </source>
</evidence>
<keyword evidence="8" id="KW-1185">Reference proteome</keyword>
<name>A0A182EKU8_ONCOC</name>
<keyword evidence="3 6" id="KW-0931">ER-Golgi transport</keyword>
<dbReference type="GO" id="GO:0005794">
    <property type="term" value="C:Golgi apparatus"/>
    <property type="evidence" value="ECO:0007669"/>
    <property type="project" value="UniProtKB-SubCell"/>
</dbReference>
<evidence type="ECO:0000256" key="2">
    <source>
        <dbReference type="ARBA" id="ARBA00022824"/>
    </source>
</evidence>
<dbReference type="InterPro" id="IPR007233">
    <property type="entry name" value="TRAPPC"/>
</dbReference>
<dbReference type="WBParaSite" id="nOo.2.0.1.t08737-RA">
    <property type="protein sequence ID" value="nOo.2.0.1.t08737-RA"/>
    <property type="gene ID" value="nOo.2.0.1.g08737"/>
</dbReference>
<dbReference type="EMBL" id="UYRW01003817">
    <property type="protein sequence ID" value="VDM91617.1"/>
    <property type="molecule type" value="Genomic_DNA"/>
</dbReference>
<dbReference type="GO" id="GO:0030008">
    <property type="term" value="C:TRAPP complex"/>
    <property type="evidence" value="ECO:0007669"/>
    <property type="project" value="UniProtKB-UniRule"/>
</dbReference>
<dbReference type="GO" id="GO:0006888">
    <property type="term" value="P:endoplasmic reticulum to Golgi vesicle-mediated transport"/>
    <property type="evidence" value="ECO:0007669"/>
    <property type="project" value="UniProtKB-UniRule"/>
</dbReference>